<sequence>MSTDNTIKKLNRLSNEKSPYLLQHADNPVDWYPWSEEAFKKAKEENKLIFLSVGYSTCHWCHVMAHESFENEAIAKIMNDNFVNVKDFRPIVNWWWWMAYVCFPNSVFGGTYFPPEDQHGRPGFPSLLKRMASLWKEQGEALKKAGMDTIEQLRELTLQKSEGQTSQLNMELAHNLHQYFLSSIDHNNGGFEGEIRVDKNIDFKELGKAEERFAIMSIQEIKKRGRSLGIEFIGCDNEAQYLNKLKTVVDSRKQAAKKDLDMVKFTLKKIAMGGIHDHIGNGFHRYSTDKFWHVPHFEKMLYDQAQLLMSYVEVYLITKEPYYAEVARDIIKYVERDLRDHEGGGFYSAEDADSYPHEGAKHKLEGAFAVWEASEINEILGHKHSEIFSYHFGVKPNGNVDPSKDIQGELKKKNVLIERYTPEQTAEYFKIPFDEAISILSECKEKLAKYRFDNRPKPHRDDKILTSWNGT</sequence>
<dbReference type="GO" id="GO:0005975">
    <property type="term" value="P:carbohydrate metabolic process"/>
    <property type="evidence" value="ECO:0007669"/>
    <property type="project" value="InterPro"/>
</dbReference>
<dbReference type="InterPro" id="IPR036249">
    <property type="entry name" value="Thioredoxin-like_sf"/>
</dbReference>
<organism evidence="2 3">
    <name type="scientific">Funneliformis geosporum</name>
    <dbReference type="NCBI Taxonomy" id="1117311"/>
    <lineage>
        <taxon>Eukaryota</taxon>
        <taxon>Fungi</taxon>
        <taxon>Fungi incertae sedis</taxon>
        <taxon>Mucoromycota</taxon>
        <taxon>Glomeromycotina</taxon>
        <taxon>Glomeromycetes</taxon>
        <taxon>Glomerales</taxon>
        <taxon>Glomeraceae</taxon>
        <taxon>Funneliformis</taxon>
    </lineage>
</organism>
<dbReference type="Pfam" id="PF03190">
    <property type="entry name" value="Thioredox_DsbH"/>
    <property type="match status" value="2"/>
</dbReference>
<dbReference type="PANTHER" id="PTHR42899">
    <property type="entry name" value="SPERMATOGENESIS-ASSOCIATED PROTEIN 20"/>
    <property type="match status" value="1"/>
</dbReference>
<dbReference type="GO" id="GO:0003824">
    <property type="term" value="F:catalytic activity"/>
    <property type="evidence" value="ECO:0007669"/>
    <property type="project" value="UniProtKB-ARBA"/>
</dbReference>
<protein>
    <submittedName>
        <fullName evidence="2">11531_t:CDS:1</fullName>
    </submittedName>
</protein>
<comment type="caution">
    <text evidence="2">The sequence shown here is derived from an EMBL/GenBank/DDBJ whole genome shotgun (WGS) entry which is preliminary data.</text>
</comment>
<evidence type="ECO:0000259" key="1">
    <source>
        <dbReference type="Pfam" id="PF03190"/>
    </source>
</evidence>
<dbReference type="InterPro" id="IPR004879">
    <property type="entry name" value="Ssp411-like_TRX"/>
</dbReference>
<dbReference type="EMBL" id="CAMKVN010000886">
    <property type="protein sequence ID" value="CAI2172008.1"/>
    <property type="molecule type" value="Genomic_DNA"/>
</dbReference>
<dbReference type="InterPro" id="IPR008928">
    <property type="entry name" value="6-hairpin_glycosidase_sf"/>
</dbReference>
<dbReference type="Gene3D" id="3.40.30.10">
    <property type="entry name" value="Glutaredoxin"/>
    <property type="match status" value="2"/>
</dbReference>
<dbReference type="Gene3D" id="1.50.10.10">
    <property type="match status" value="1"/>
</dbReference>
<dbReference type="SUPFAM" id="SSF48208">
    <property type="entry name" value="Six-hairpin glycosidases"/>
    <property type="match status" value="1"/>
</dbReference>
<name>A0A9W4SK38_9GLOM</name>
<evidence type="ECO:0000313" key="3">
    <source>
        <dbReference type="Proteomes" id="UP001153678"/>
    </source>
</evidence>
<dbReference type="PANTHER" id="PTHR42899:SF1">
    <property type="entry name" value="SPERMATOGENESIS-ASSOCIATED PROTEIN 20"/>
    <property type="match status" value="1"/>
</dbReference>
<proteinExistence type="predicted"/>
<accession>A0A9W4SK38</accession>
<feature type="domain" description="Spermatogenesis-associated protein 20-like TRX" evidence="1">
    <location>
        <begin position="105"/>
        <end position="153"/>
    </location>
</feature>
<dbReference type="SUPFAM" id="SSF52833">
    <property type="entry name" value="Thioredoxin-like"/>
    <property type="match status" value="1"/>
</dbReference>
<gene>
    <name evidence="2" type="ORF">FWILDA_LOCUS5364</name>
</gene>
<feature type="domain" description="Spermatogenesis-associated protein 20-like TRX" evidence="1">
    <location>
        <begin position="11"/>
        <end position="86"/>
    </location>
</feature>
<evidence type="ECO:0000313" key="2">
    <source>
        <dbReference type="EMBL" id="CAI2172008.1"/>
    </source>
</evidence>
<reference evidence="2" key="1">
    <citation type="submission" date="2022-08" db="EMBL/GenBank/DDBJ databases">
        <authorList>
            <person name="Kallberg Y."/>
            <person name="Tangrot J."/>
            <person name="Rosling A."/>
        </authorList>
    </citation>
    <scope>NUCLEOTIDE SEQUENCE</scope>
    <source>
        <strain evidence="2">Wild A</strain>
    </source>
</reference>
<dbReference type="InterPro" id="IPR024705">
    <property type="entry name" value="Ssp411"/>
</dbReference>
<dbReference type="OrthoDB" id="1923667at2759"/>
<dbReference type="InterPro" id="IPR012341">
    <property type="entry name" value="6hp_glycosidase-like_sf"/>
</dbReference>
<dbReference type="Proteomes" id="UP001153678">
    <property type="component" value="Unassembled WGS sequence"/>
</dbReference>
<dbReference type="AlphaFoldDB" id="A0A9W4SK38"/>
<keyword evidence="3" id="KW-1185">Reference proteome</keyword>